<comment type="function">
    <text evidence="8">Hydrolyzes UDP-glucose to glucose 1-phosphate and UMP and ADP-ribose to ribose 5-phosphate and AMP. The physiological substrate is probably UDP-glucose. Poor activity on other substrates such as ADP-glucose, CDP-glucose, GDP-glucose and GDP-mannose.</text>
</comment>
<evidence type="ECO:0000313" key="14">
    <source>
        <dbReference type="Proteomes" id="UP000024635"/>
    </source>
</evidence>
<evidence type="ECO:0000313" key="13">
    <source>
        <dbReference type="EMBL" id="EYB83229.1"/>
    </source>
</evidence>
<dbReference type="GO" id="GO:0005737">
    <property type="term" value="C:cytoplasm"/>
    <property type="evidence" value="ECO:0007669"/>
    <property type="project" value="UniProtKB-SubCell"/>
</dbReference>
<dbReference type="GO" id="GO:0006753">
    <property type="term" value="P:nucleoside phosphate metabolic process"/>
    <property type="evidence" value="ECO:0007669"/>
    <property type="project" value="TreeGrafter"/>
</dbReference>
<evidence type="ECO:0000256" key="5">
    <source>
        <dbReference type="ARBA" id="ARBA00022801"/>
    </source>
</evidence>
<comment type="subcellular location">
    <subcellularLocation>
        <location evidence="2">Cytoplasm</location>
    </subcellularLocation>
</comment>
<dbReference type="EC" id="3.6.1.45" evidence="9"/>
<name>A0A016RZ01_9BILA</name>
<evidence type="ECO:0000256" key="6">
    <source>
        <dbReference type="ARBA" id="ARBA00022842"/>
    </source>
</evidence>
<keyword evidence="5" id="KW-0378">Hydrolase</keyword>
<comment type="catalytic activity">
    <reaction evidence="7">
        <text>UDP-sugar + H2O = UMP + alpha-D-aldose 1-phosphate.</text>
        <dbReference type="EC" id="3.6.1.45"/>
    </reaction>
</comment>
<comment type="cofactor">
    <cofactor evidence="1">
        <name>Mg(2+)</name>
        <dbReference type="ChEBI" id="CHEBI:18420"/>
    </cofactor>
</comment>
<evidence type="ECO:0000256" key="11">
    <source>
        <dbReference type="ARBA" id="ARBA00080475"/>
    </source>
</evidence>
<evidence type="ECO:0000256" key="4">
    <source>
        <dbReference type="ARBA" id="ARBA00022490"/>
    </source>
</evidence>
<evidence type="ECO:0000256" key="10">
    <source>
        <dbReference type="ARBA" id="ARBA00071467"/>
    </source>
</evidence>
<dbReference type="Gene3D" id="3.90.79.10">
    <property type="entry name" value="Nucleoside Triphosphate Pyrophosphohydrolase"/>
    <property type="match status" value="2"/>
</dbReference>
<dbReference type="InterPro" id="IPR015797">
    <property type="entry name" value="NUDIX_hydrolase-like_dom_sf"/>
</dbReference>
<evidence type="ECO:0000259" key="12">
    <source>
        <dbReference type="PROSITE" id="PS51462"/>
    </source>
</evidence>
<evidence type="ECO:0000256" key="9">
    <source>
        <dbReference type="ARBA" id="ARBA00066480"/>
    </source>
</evidence>
<comment type="caution">
    <text evidence="13">The sequence shown here is derived from an EMBL/GenBank/DDBJ whole genome shotgun (WGS) entry which is preliminary data.</text>
</comment>
<dbReference type="EMBL" id="JARK01001676">
    <property type="protein sequence ID" value="EYB83229.1"/>
    <property type="molecule type" value="Genomic_DNA"/>
</dbReference>
<organism evidence="13 14">
    <name type="scientific">Ancylostoma ceylanicum</name>
    <dbReference type="NCBI Taxonomy" id="53326"/>
    <lineage>
        <taxon>Eukaryota</taxon>
        <taxon>Metazoa</taxon>
        <taxon>Ecdysozoa</taxon>
        <taxon>Nematoda</taxon>
        <taxon>Chromadorea</taxon>
        <taxon>Rhabditida</taxon>
        <taxon>Rhabditina</taxon>
        <taxon>Rhabditomorpha</taxon>
        <taxon>Strongyloidea</taxon>
        <taxon>Ancylostomatidae</taxon>
        <taxon>Ancylostomatinae</taxon>
        <taxon>Ancylostoma</taxon>
    </lineage>
</organism>
<dbReference type="FunFam" id="3.90.79.10:FF:000035">
    <property type="entry name" value="Uridine diphosphate glucose pyrophosphatase"/>
    <property type="match status" value="1"/>
</dbReference>
<dbReference type="CDD" id="cd18887">
    <property type="entry name" value="NUDIX_UGPPase_Nudt14"/>
    <property type="match status" value="1"/>
</dbReference>
<keyword evidence="4" id="KW-0963">Cytoplasm</keyword>
<protein>
    <recommendedName>
        <fullName evidence="10">Uridine diphosphate glucose pyrophosphatase NUDT14</fullName>
        <ecNumber evidence="9">3.6.1.45</ecNumber>
    </recommendedName>
    <alternativeName>
        <fullName evidence="11">Nucleoside diphosphate-linked moiety X motif 14</fullName>
    </alternativeName>
</protein>
<dbReference type="PANTHER" id="PTHR11839">
    <property type="entry name" value="UDP/ADP-SUGAR PYROPHOSPHATASE"/>
    <property type="match status" value="1"/>
</dbReference>
<feature type="domain" description="Nudix hydrolase" evidence="12">
    <location>
        <begin position="104"/>
        <end position="311"/>
    </location>
</feature>
<evidence type="ECO:0000256" key="1">
    <source>
        <dbReference type="ARBA" id="ARBA00001946"/>
    </source>
</evidence>
<dbReference type="GO" id="GO:0019693">
    <property type="term" value="P:ribose phosphate metabolic process"/>
    <property type="evidence" value="ECO:0007669"/>
    <property type="project" value="TreeGrafter"/>
</dbReference>
<dbReference type="InterPro" id="IPR000086">
    <property type="entry name" value="NUDIX_hydrolase_dom"/>
</dbReference>
<keyword evidence="6" id="KW-0460">Magnesium</keyword>
<dbReference type="SUPFAM" id="SSF55811">
    <property type="entry name" value="Nudix"/>
    <property type="match status" value="2"/>
</dbReference>
<evidence type="ECO:0000256" key="7">
    <source>
        <dbReference type="ARBA" id="ARBA00051086"/>
    </source>
</evidence>
<evidence type="ECO:0000256" key="3">
    <source>
        <dbReference type="ARBA" id="ARBA00011738"/>
    </source>
</evidence>
<proteinExistence type="predicted"/>
<accession>A0A016RZ01</accession>
<gene>
    <name evidence="13" type="primary">Acey_s0340.g2996</name>
    <name evidence="13" type="synonym">Acey-C50F4.16</name>
    <name evidence="13" type="ORF">Y032_0340g2996</name>
</gene>
<keyword evidence="14" id="KW-1185">Reference proteome</keyword>
<evidence type="ECO:0000256" key="2">
    <source>
        <dbReference type="ARBA" id="ARBA00004496"/>
    </source>
</evidence>
<dbReference type="PROSITE" id="PS51462">
    <property type="entry name" value="NUDIX"/>
    <property type="match status" value="1"/>
</dbReference>
<sequence length="499" mass="57205">MAHSLSAVPTSKCILPGLTALLRRLTVPVDELFALKNNALLRRFAPLFATYGNLLLRTKPAMAAKHSEVLTNVSFIEDFRSPYLKGVKFTFTQGGRKRSFDLVLRHSSVATLLYHTTQKKFVLVKQFRPAVLIAHVLRQRENLNKKLSEIEWHKYDASHGYTVELCAGLVDKNIPMVDIAREEIEEECGYAVKREDIHLVASFSVAAHESGGVQYLFYAEIDDSMKITEGGGNIHEGEYITKVFLTEAEAHAFLENEYPLSPPPMLYALLWWFENKAKERNVVPYKWIPRDVVPLKDLKFEPMPTSSRFVPLRMHFTLGTLTRTWDLALCDDSFAILLYNEDKKELIFTQRFRPAALVGLARHRSPPKTKLEDIDWASQPPEWAYTLEMCSGHHKRGSSAQEVEQRVRECVALKCGYRLNALQFVTSYIIGISFSGDRQRVYFAKVNDSMKVKDWKQFEDMIPYSIPCDVIPSFIRAETPTGPPAVLFMMQWFLNTQRQ</sequence>
<dbReference type="OrthoDB" id="10249920at2759"/>
<evidence type="ECO:0000256" key="8">
    <source>
        <dbReference type="ARBA" id="ARBA00054674"/>
    </source>
</evidence>
<comment type="subunit">
    <text evidence="3">Homodimer.</text>
</comment>
<reference evidence="14" key="1">
    <citation type="journal article" date="2015" name="Nat. Genet.">
        <title>The genome and transcriptome of the zoonotic hookworm Ancylostoma ceylanicum identify infection-specific gene families.</title>
        <authorList>
            <person name="Schwarz E.M."/>
            <person name="Hu Y."/>
            <person name="Antoshechkin I."/>
            <person name="Miller M.M."/>
            <person name="Sternberg P.W."/>
            <person name="Aroian R.V."/>
        </authorList>
    </citation>
    <scope>NUCLEOTIDE SEQUENCE</scope>
    <source>
        <strain evidence="14">HY135</strain>
    </source>
</reference>
<dbReference type="AlphaFoldDB" id="A0A016RZ01"/>
<dbReference type="PANTHER" id="PTHR11839:SF15">
    <property type="entry name" value="URIDINE DIPHOSPHATE GLUCOSE PYROPHOSPHATASE NUDT14"/>
    <property type="match status" value="1"/>
</dbReference>
<dbReference type="GO" id="GO:0008768">
    <property type="term" value="F:UDP-sugar diphosphatase activity"/>
    <property type="evidence" value="ECO:0007669"/>
    <property type="project" value="UniProtKB-EC"/>
</dbReference>
<dbReference type="Proteomes" id="UP000024635">
    <property type="component" value="Unassembled WGS sequence"/>
</dbReference>